<keyword evidence="2" id="KW-1185">Reference proteome</keyword>
<organism evidence="1 2">
    <name type="scientific">Dictyocaulus viviparus</name>
    <name type="common">Bovine lungworm</name>
    <dbReference type="NCBI Taxonomy" id="29172"/>
    <lineage>
        <taxon>Eukaryota</taxon>
        <taxon>Metazoa</taxon>
        <taxon>Ecdysozoa</taxon>
        <taxon>Nematoda</taxon>
        <taxon>Chromadorea</taxon>
        <taxon>Rhabditida</taxon>
        <taxon>Rhabditina</taxon>
        <taxon>Rhabditomorpha</taxon>
        <taxon>Strongyloidea</taxon>
        <taxon>Metastrongylidae</taxon>
        <taxon>Dictyocaulus</taxon>
    </lineage>
</organism>
<reference evidence="2" key="2">
    <citation type="journal article" date="2016" name="Sci. Rep.">
        <title>Dictyocaulus viviparus genome, variome and transcriptome elucidate lungworm biology and support future intervention.</title>
        <authorList>
            <person name="McNulty S.N."/>
            <person name="Strube C."/>
            <person name="Rosa B.A."/>
            <person name="Martin J.C."/>
            <person name="Tyagi R."/>
            <person name="Choi Y.J."/>
            <person name="Wang Q."/>
            <person name="Hallsworth Pepin K."/>
            <person name="Zhang X."/>
            <person name="Ozersky P."/>
            <person name="Wilson R.K."/>
            <person name="Sternberg P.W."/>
            <person name="Gasser R.B."/>
            <person name="Mitreva M."/>
        </authorList>
    </citation>
    <scope>NUCLEOTIDE SEQUENCE [LARGE SCALE GENOMIC DNA]</scope>
    <source>
        <strain evidence="2">HannoverDv2000</strain>
    </source>
</reference>
<dbReference type="EMBL" id="KN719127">
    <property type="protein sequence ID" value="KJH39932.1"/>
    <property type="molecule type" value="Genomic_DNA"/>
</dbReference>
<sequence>MGTSYDARKKQLQTDLQKALNEFFDIQDKARSVCLILI</sequence>
<proteinExistence type="predicted"/>
<accession>A0A0D8X815</accession>
<name>A0A0D8X815_DICVI</name>
<evidence type="ECO:0000313" key="2">
    <source>
        <dbReference type="Proteomes" id="UP000053766"/>
    </source>
</evidence>
<protein>
    <submittedName>
        <fullName evidence="1">Uncharacterized protein</fullName>
    </submittedName>
</protein>
<dbReference type="Proteomes" id="UP000053766">
    <property type="component" value="Unassembled WGS sequence"/>
</dbReference>
<dbReference type="AlphaFoldDB" id="A0A0D8X815"/>
<reference evidence="1 2" key="1">
    <citation type="submission" date="2013-11" db="EMBL/GenBank/DDBJ databases">
        <title>Draft genome of the bovine lungworm Dictyocaulus viviparus.</title>
        <authorList>
            <person name="Mitreva M."/>
        </authorList>
    </citation>
    <scope>NUCLEOTIDE SEQUENCE [LARGE SCALE GENOMIC DNA]</scope>
    <source>
        <strain evidence="1 2">HannoverDv2000</strain>
    </source>
</reference>
<evidence type="ECO:0000313" key="1">
    <source>
        <dbReference type="EMBL" id="KJH39932.1"/>
    </source>
</evidence>
<gene>
    <name evidence="1" type="ORF">DICVIV_14161</name>
</gene>